<dbReference type="GO" id="GO:0008270">
    <property type="term" value="F:zinc ion binding"/>
    <property type="evidence" value="ECO:0007669"/>
    <property type="project" value="UniProtKB-KW"/>
</dbReference>
<evidence type="ECO:0000256" key="3">
    <source>
        <dbReference type="ARBA" id="ARBA00022771"/>
    </source>
</evidence>
<feature type="compositionally biased region" description="Polar residues" evidence="6">
    <location>
        <begin position="42"/>
        <end position="58"/>
    </location>
</feature>
<feature type="compositionally biased region" description="Low complexity" evidence="6">
    <location>
        <begin position="59"/>
        <end position="69"/>
    </location>
</feature>
<dbReference type="PROSITE" id="PS50157">
    <property type="entry name" value="ZINC_FINGER_C2H2_2"/>
    <property type="match status" value="1"/>
</dbReference>
<dbReference type="InterPro" id="IPR036236">
    <property type="entry name" value="Znf_C2H2_sf"/>
</dbReference>
<protein>
    <recommendedName>
        <fullName evidence="7">C2H2-type domain-containing protein</fullName>
    </recommendedName>
</protein>
<dbReference type="InterPro" id="IPR051580">
    <property type="entry name" value="ZnF-Chromatin_assoc"/>
</dbReference>
<keyword evidence="9" id="KW-1185">Reference proteome</keyword>
<dbReference type="OrthoDB" id="1662883at2759"/>
<dbReference type="GO" id="GO:0005634">
    <property type="term" value="C:nucleus"/>
    <property type="evidence" value="ECO:0007669"/>
    <property type="project" value="TreeGrafter"/>
</dbReference>
<dbReference type="InterPro" id="IPR013087">
    <property type="entry name" value="Znf_C2H2_type"/>
</dbReference>
<gene>
    <name evidence="8" type="ORF">EHS24_009014</name>
</gene>
<keyword evidence="3 5" id="KW-0863">Zinc-finger</keyword>
<dbReference type="EMBL" id="RSCE01000008">
    <property type="protein sequence ID" value="RSH80435.1"/>
    <property type="molecule type" value="Genomic_DNA"/>
</dbReference>
<dbReference type="RefSeq" id="XP_028475382.1">
    <property type="nucleotide sequence ID" value="XM_028624310.1"/>
</dbReference>
<evidence type="ECO:0000256" key="2">
    <source>
        <dbReference type="ARBA" id="ARBA00022737"/>
    </source>
</evidence>
<evidence type="ECO:0000256" key="4">
    <source>
        <dbReference type="ARBA" id="ARBA00022833"/>
    </source>
</evidence>
<dbReference type="Proteomes" id="UP000279236">
    <property type="component" value="Unassembled WGS sequence"/>
</dbReference>
<keyword evidence="2" id="KW-0677">Repeat</keyword>
<feature type="region of interest" description="Disordered" evidence="6">
    <location>
        <begin position="278"/>
        <end position="359"/>
    </location>
</feature>
<evidence type="ECO:0000259" key="7">
    <source>
        <dbReference type="PROSITE" id="PS50157"/>
    </source>
</evidence>
<comment type="caution">
    <text evidence="8">The sequence shown here is derived from an EMBL/GenBank/DDBJ whole genome shotgun (WGS) entry which is preliminary data.</text>
</comment>
<sequence length="406" mass="42208">MQQTPSFLPIPATAHGGPPRGSFPRQTSFSDMNAQAGPSRIGDSSISGLSTMMQANGTPPSNASPSSNPHSGFHPGSFGAPLSFSALALGATQTGSSPYSSSMAMSISPPRWAPGSMGGFGSGSFVGSVGALGTSFGRTADSRDRELEAKYVKDFTCCGKQLSGLHELLEHYEEHHAGLDPDVRMAAINAVQSGQGPVPIAKRSFTPSMGAMGHGDAPTTPGMMDIEMDEPSPVTPSALLQQASVASLSVNLQPGTNVPWTGAFRTLTTNMQPPACVPPSVLSYAPPPPAAQPPTPTTPRQSTSSSASTPATPQLPVGVTPEQLAQAKMLKKAQKRAEKQAKEEEQEESQDPPGEKRFRCPIEGCGKVYKQANGLKYHLTRSINSGHGNVAAMGGLMALLDNDSQS</sequence>
<accession>A0A427XNE8</accession>
<evidence type="ECO:0000313" key="8">
    <source>
        <dbReference type="EMBL" id="RSH80435.1"/>
    </source>
</evidence>
<evidence type="ECO:0000256" key="5">
    <source>
        <dbReference type="PROSITE-ProRule" id="PRU00042"/>
    </source>
</evidence>
<proteinExistence type="predicted"/>
<feature type="compositionally biased region" description="Low complexity" evidence="6">
    <location>
        <begin position="298"/>
        <end position="314"/>
    </location>
</feature>
<feature type="domain" description="C2H2-type" evidence="7">
    <location>
        <begin position="358"/>
        <end position="389"/>
    </location>
</feature>
<name>A0A427XNE8_9TREE</name>
<dbReference type="STRING" id="105984.A0A427XNE8"/>
<evidence type="ECO:0000256" key="1">
    <source>
        <dbReference type="ARBA" id="ARBA00022723"/>
    </source>
</evidence>
<feature type="compositionally biased region" description="Polar residues" evidence="6">
    <location>
        <begin position="24"/>
        <end position="33"/>
    </location>
</feature>
<dbReference type="GeneID" id="39593557"/>
<dbReference type="SUPFAM" id="SSF57667">
    <property type="entry name" value="beta-beta-alpha zinc fingers"/>
    <property type="match status" value="1"/>
</dbReference>
<evidence type="ECO:0000256" key="6">
    <source>
        <dbReference type="SAM" id="MobiDB-lite"/>
    </source>
</evidence>
<dbReference type="Gene3D" id="3.30.160.60">
    <property type="entry name" value="Classic Zinc Finger"/>
    <property type="match status" value="1"/>
</dbReference>
<dbReference type="AlphaFoldDB" id="A0A427XNE8"/>
<feature type="region of interest" description="Disordered" evidence="6">
    <location>
        <begin position="1"/>
        <end position="75"/>
    </location>
</feature>
<keyword evidence="4" id="KW-0862">Zinc</keyword>
<dbReference type="PANTHER" id="PTHR23057:SF0">
    <property type="entry name" value="JUXTAPOSED WITH ANOTHER ZINC FINGER PROTEIN 1"/>
    <property type="match status" value="1"/>
</dbReference>
<evidence type="ECO:0000313" key="9">
    <source>
        <dbReference type="Proteomes" id="UP000279236"/>
    </source>
</evidence>
<keyword evidence="1" id="KW-0479">Metal-binding</keyword>
<feature type="compositionally biased region" description="Pro residues" evidence="6">
    <location>
        <begin position="285"/>
        <end position="297"/>
    </location>
</feature>
<reference evidence="8 9" key="1">
    <citation type="submission" date="2018-11" db="EMBL/GenBank/DDBJ databases">
        <title>Genome sequence of Apiotrichum porosum DSM 27194.</title>
        <authorList>
            <person name="Aliyu H."/>
            <person name="Gorte O."/>
            <person name="Ochsenreither K."/>
        </authorList>
    </citation>
    <scope>NUCLEOTIDE SEQUENCE [LARGE SCALE GENOMIC DNA]</scope>
    <source>
        <strain evidence="8 9">DSM 27194</strain>
    </source>
</reference>
<dbReference type="PANTHER" id="PTHR23057">
    <property type="entry name" value="JUXTAPOSED WITH ANOTHER ZINC FINGER PROTEIN 1"/>
    <property type="match status" value="1"/>
</dbReference>
<organism evidence="8 9">
    <name type="scientific">Apiotrichum porosum</name>
    <dbReference type="NCBI Taxonomy" id="105984"/>
    <lineage>
        <taxon>Eukaryota</taxon>
        <taxon>Fungi</taxon>
        <taxon>Dikarya</taxon>
        <taxon>Basidiomycota</taxon>
        <taxon>Agaricomycotina</taxon>
        <taxon>Tremellomycetes</taxon>
        <taxon>Trichosporonales</taxon>
        <taxon>Trichosporonaceae</taxon>
        <taxon>Apiotrichum</taxon>
    </lineage>
</organism>